<dbReference type="GO" id="GO:0046555">
    <property type="term" value="F:acetylxylan esterase activity"/>
    <property type="evidence" value="ECO:0007669"/>
    <property type="project" value="UniProtKB-EC"/>
</dbReference>
<evidence type="ECO:0000259" key="2">
    <source>
        <dbReference type="Pfam" id="PF20434"/>
    </source>
</evidence>
<dbReference type="InterPro" id="IPR049492">
    <property type="entry name" value="BD-FAE-like_dom"/>
</dbReference>
<reference evidence="3" key="2">
    <citation type="submission" date="2022-01" db="EMBL/GenBank/DDBJ databases">
        <authorList>
            <person name="Mingchao X."/>
        </authorList>
    </citation>
    <scope>NUCLEOTIDE SEQUENCE</scope>
    <source>
        <strain evidence="3">Bv4372</strain>
    </source>
</reference>
<reference evidence="4 5" key="1">
    <citation type="journal article" date="2019" name="Nat. Commun.">
        <title>Gram positive-like bacteriocins with broad spectrum anti-Bacteroidales activity encoded on mobile elements of the human gut microbiota.</title>
        <authorList>
            <person name="Bechon N."/>
            <person name="Coyne M.J.Jr."/>
            <person name="Laclare-Mceneany V."/>
            <person name="Chatzidaki-Livanis M."/>
            <person name="Ghigo J.-M."/>
            <person name="Comstock L.E."/>
        </authorList>
    </citation>
    <scope>NUCLEOTIDE SEQUENCE [LARGE SCALE GENOMIC DNA]</scope>
    <source>
        <strain evidence="4 5">CL01T12C17</strain>
    </source>
</reference>
<comment type="caution">
    <text evidence="4">The sequence shown here is derived from an EMBL/GenBank/DDBJ whole genome shotgun (WGS) entry which is preliminary data.</text>
</comment>
<dbReference type="PANTHER" id="PTHR48081:SF6">
    <property type="entry name" value="PEPTIDASE S9 PROLYL OLIGOPEPTIDASE CATALYTIC DOMAIN-CONTAINING PROTEIN"/>
    <property type="match status" value="1"/>
</dbReference>
<dbReference type="EMBL" id="RWHZ01000076">
    <property type="protein sequence ID" value="TSE46927.1"/>
    <property type="molecule type" value="Genomic_DNA"/>
</dbReference>
<dbReference type="InterPro" id="IPR050300">
    <property type="entry name" value="GDXG_lipolytic_enzyme"/>
</dbReference>
<dbReference type="Proteomes" id="UP000408523">
    <property type="component" value="Unassembled WGS sequence"/>
</dbReference>
<dbReference type="InterPro" id="IPR029058">
    <property type="entry name" value="AB_hydrolase_fold"/>
</dbReference>
<evidence type="ECO:0000313" key="3">
    <source>
        <dbReference type="EMBL" id="MCG0341082.1"/>
    </source>
</evidence>
<dbReference type="PANTHER" id="PTHR48081">
    <property type="entry name" value="AB HYDROLASE SUPERFAMILY PROTEIN C4A8.06C"/>
    <property type="match status" value="1"/>
</dbReference>
<gene>
    <name evidence="4" type="primary">axeA1_4</name>
    <name evidence="4" type="ORF">EH214_03866</name>
    <name evidence="3" type="ORF">L4X52_13975</name>
</gene>
<dbReference type="AlphaFoldDB" id="A0A174X9G7"/>
<dbReference type="SUPFAM" id="SSF53474">
    <property type="entry name" value="alpha/beta-Hydrolases"/>
    <property type="match status" value="1"/>
</dbReference>
<dbReference type="Pfam" id="PF20434">
    <property type="entry name" value="BD-FAE"/>
    <property type="match status" value="1"/>
</dbReference>
<proteinExistence type="predicted"/>
<dbReference type="Proteomes" id="UP001201179">
    <property type="component" value="Unassembled WGS sequence"/>
</dbReference>
<evidence type="ECO:0000256" key="1">
    <source>
        <dbReference type="ARBA" id="ARBA00022801"/>
    </source>
</evidence>
<dbReference type="EC" id="3.1.1.72" evidence="4"/>
<name>A0A174X9G7_PHOVU</name>
<dbReference type="EMBL" id="JAKKWZ010000027">
    <property type="protein sequence ID" value="MCG0341082.1"/>
    <property type="molecule type" value="Genomic_DNA"/>
</dbReference>
<organism evidence="4 5">
    <name type="scientific">Phocaeicola vulgatus</name>
    <name type="common">Bacteroides vulgatus</name>
    <dbReference type="NCBI Taxonomy" id="821"/>
    <lineage>
        <taxon>Bacteria</taxon>
        <taxon>Pseudomonadati</taxon>
        <taxon>Bacteroidota</taxon>
        <taxon>Bacteroidia</taxon>
        <taxon>Bacteroidales</taxon>
        <taxon>Bacteroidaceae</taxon>
        <taxon>Phocaeicola</taxon>
    </lineage>
</organism>
<sequence>MDRILKDYKVMDRFAFLLSFLLGALMTVTLQAQKIIPLWQNNMPNSKGIALKDSVARERVVQVGTPTIHVYEPSKAERTGTAVLIIPGGGYVKLAHEISGIALAKWYNTLGVTAFVLMHRFPQSPDVIESYKAPLQDGQRALRYIRAHAEEYGIDIHKVGVMGCSAGGHLAASLCAIDEDWAKVGDTLDAYSCKPSFAVLISPVISMDDAIVHEGSRTNLLGKREQDITLRNLFSLEKQVNGNTAPAILFHASNDKAVSPLNSIAYYTALYNAGIEKSSLHLFPTGGHAISLRAQRGSTVMWPELAEAWLIENRFLSPL</sequence>
<evidence type="ECO:0000313" key="5">
    <source>
        <dbReference type="Proteomes" id="UP000408523"/>
    </source>
</evidence>
<dbReference type="Gene3D" id="3.40.50.1820">
    <property type="entry name" value="alpha/beta hydrolase"/>
    <property type="match status" value="1"/>
</dbReference>
<feature type="domain" description="BD-FAE-like" evidence="2">
    <location>
        <begin position="69"/>
        <end position="269"/>
    </location>
</feature>
<evidence type="ECO:0000313" key="4">
    <source>
        <dbReference type="EMBL" id="TSE46927.1"/>
    </source>
</evidence>
<protein>
    <submittedName>
        <fullName evidence="4">Acetylxylan esterase</fullName>
        <ecNumber evidence="4">3.1.1.72</ecNumber>
    </submittedName>
    <submittedName>
        <fullName evidence="3">Alpha/beta hydrolase</fullName>
    </submittedName>
</protein>
<accession>A0A174X9G7</accession>
<keyword evidence="1 4" id="KW-0378">Hydrolase</keyword>